<feature type="domain" description="EGF-like" evidence="3">
    <location>
        <begin position="426"/>
        <end position="466"/>
    </location>
</feature>
<feature type="disulfide bond" evidence="1">
    <location>
        <begin position="456"/>
        <end position="465"/>
    </location>
</feature>
<evidence type="ECO:0000256" key="2">
    <source>
        <dbReference type="SAM" id="SignalP"/>
    </source>
</evidence>
<gene>
    <name evidence="4" type="ORF">FSCOSCO3_A003901</name>
</gene>
<dbReference type="SUPFAM" id="SSF57196">
    <property type="entry name" value="EGF/Laminin"/>
    <property type="match status" value="1"/>
</dbReference>
<keyword evidence="5" id="KW-1185">Reference proteome</keyword>
<comment type="caution">
    <text evidence="4">The sequence shown here is derived from an EMBL/GenBank/DDBJ whole genome shotgun (WGS) entry which is preliminary data.</text>
</comment>
<evidence type="ECO:0000256" key="1">
    <source>
        <dbReference type="PROSITE-ProRule" id="PRU00076"/>
    </source>
</evidence>
<name>A0AAV1QMN0_SCOSC</name>
<protein>
    <submittedName>
        <fullName evidence="4">Uncharacterized protein LOC124073953</fullName>
    </submittedName>
</protein>
<evidence type="ECO:0000313" key="5">
    <source>
        <dbReference type="Proteomes" id="UP001314229"/>
    </source>
</evidence>
<dbReference type="PROSITE" id="PS50026">
    <property type="entry name" value="EGF_3"/>
    <property type="match status" value="1"/>
</dbReference>
<accession>A0AAV1QMN0</accession>
<dbReference type="InterPro" id="IPR000742">
    <property type="entry name" value="EGF"/>
</dbReference>
<dbReference type="AlphaFoldDB" id="A0AAV1QMN0"/>
<dbReference type="PANTHER" id="PTHR40472:SF6">
    <property type="entry name" value="RICIN B-TYPE LECTIN DOMAIN-CONTAINING PROTEIN"/>
    <property type="match status" value="1"/>
</dbReference>
<organism evidence="4 5">
    <name type="scientific">Scomber scombrus</name>
    <name type="common">Atlantic mackerel</name>
    <name type="synonym">Scomber vernalis</name>
    <dbReference type="NCBI Taxonomy" id="13677"/>
    <lineage>
        <taxon>Eukaryota</taxon>
        <taxon>Metazoa</taxon>
        <taxon>Chordata</taxon>
        <taxon>Craniata</taxon>
        <taxon>Vertebrata</taxon>
        <taxon>Euteleostomi</taxon>
        <taxon>Actinopterygii</taxon>
        <taxon>Neopterygii</taxon>
        <taxon>Teleostei</taxon>
        <taxon>Neoteleostei</taxon>
        <taxon>Acanthomorphata</taxon>
        <taxon>Pelagiaria</taxon>
        <taxon>Scombriformes</taxon>
        <taxon>Scombridae</taxon>
        <taxon>Scomber</taxon>
    </lineage>
</organism>
<dbReference type="InterPro" id="IPR039051">
    <property type="entry name" value="SE-CTX-like"/>
</dbReference>
<dbReference type="EMBL" id="CAWUFR010002204">
    <property type="protein sequence ID" value="CAK6984789.1"/>
    <property type="molecule type" value="Genomic_DNA"/>
</dbReference>
<evidence type="ECO:0000259" key="3">
    <source>
        <dbReference type="PROSITE" id="PS50026"/>
    </source>
</evidence>
<dbReference type="PANTHER" id="PTHR40472">
    <property type="entry name" value="RICIN B-TYPE LECTIN DOMAIN-CONTAINING PROTEIN"/>
    <property type="match status" value="1"/>
</dbReference>
<comment type="caution">
    <text evidence="1">Lacks conserved residue(s) required for the propagation of feature annotation.</text>
</comment>
<reference evidence="4 5" key="1">
    <citation type="submission" date="2024-01" db="EMBL/GenBank/DDBJ databases">
        <authorList>
            <person name="Alioto T."/>
            <person name="Alioto T."/>
            <person name="Gomez Garrido J."/>
        </authorList>
    </citation>
    <scope>NUCLEOTIDE SEQUENCE [LARGE SCALE GENOMIC DNA]</scope>
</reference>
<keyword evidence="1" id="KW-0245">EGF-like domain</keyword>
<evidence type="ECO:0000313" key="4">
    <source>
        <dbReference type="EMBL" id="CAK6984789.1"/>
    </source>
</evidence>
<dbReference type="PROSITE" id="PS01186">
    <property type="entry name" value="EGF_2"/>
    <property type="match status" value="1"/>
</dbReference>
<dbReference type="PROSITE" id="PS00022">
    <property type="entry name" value="EGF_1"/>
    <property type="match status" value="1"/>
</dbReference>
<keyword evidence="1" id="KW-1015">Disulfide bond</keyword>
<feature type="chain" id="PRO_5043628856" evidence="2">
    <location>
        <begin position="23"/>
        <end position="487"/>
    </location>
</feature>
<feature type="signal peptide" evidence="2">
    <location>
        <begin position="1"/>
        <end position="22"/>
    </location>
</feature>
<sequence>MASPGLLFLLMVSSSLLLSGLSAPSSSKQLQTHALQKRTGAKKVAKHSATILSAVTPIIRLIPVHGPLISAILSLASAVLGNIGGLEDKTLAFIRTEFINLNIKIDQYHKEQKWDTWASVYAKYETKIDTKWNNFKDLVKVFGMKEKEKEWNKKIDEFITQYKPDAVNEFANLLTKDNAAFITDFGKLISDHVNCHEKDVKVLIEVINNLIYQGVTMNHFYYTHKKMNEVDKLAKKAYEVSSNMFQIHKKCIINSMKYVEEDVRKLIDESDKSQQAKKIRVFLEEAYVRYDWTVVVFNTKNSGHKKSKFMNSHFLSGFTEVTNSNKLTAAVARQLKGKHSKVRSVSEDIKNCVKDSVLCKNVKTKLKECNAITDHYSAIHVFKAKGDRHDSKGETPNFYEGTCSVSPGIKTGMFIVFIKSDEEIEKKDPCSTMECGDETKGKCVVLEKTLIPVCECKKPYYGEKCEESLDKYKEDMNKELPKSQSTE</sequence>
<proteinExistence type="predicted"/>
<dbReference type="Proteomes" id="UP001314229">
    <property type="component" value="Unassembled WGS sequence"/>
</dbReference>
<keyword evidence="2" id="KW-0732">Signal</keyword>